<dbReference type="AlphaFoldDB" id="A0A6C0C4S1"/>
<dbReference type="Pfam" id="PF01652">
    <property type="entry name" value="IF4E"/>
    <property type="match status" value="1"/>
</dbReference>
<evidence type="ECO:0008006" key="2">
    <source>
        <dbReference type="Google" id="ProtNLM"/>
    </source>
</evidence>
<dbReference type="GO" id="GO:0000340">
    <property type="term" value="F:RNA 7-methylguanosine cap binding"/>
    <property type="evidence" value="ECO:0007669"/>
    <property type="project" value="TreeGrafter"/>
</dbReference>
<protein>
    <recommendedName>
        <fullName evidence="2">Eukaryotic translation initiation factor 4E</fullName>
    </recommendedName>
</protein>
<organism evidence="1">
    <name type="scientific">viral metagenome</name>
    <dbReference type="NCBI Taxonomy" id="1070528"/>
    <lineage>
        <taxon>unclassified sequences</taxon>
        <taxon>metagenomes</taxon>
        <taxon>organismal metagenomes</taxon>
    </lineage>
</organism>
<dbReference type="PANTHER" id="PTHR11960">
    <property type="entry name" value="EUKARYOTIC TRANSLATION INITIATION FACTOR 4E RELATED"/>
    <property type="match status" value="1"/>
</dbReference>
<sequence length="161" mass="19324">MNDYTLNNKWVLWFHSLKNPNWDNKSYIKVIEIKTLLDFKLLNDVLRINHLQNGMFFLMKNDIFPTWEDPKNRLGGCISFKYDNNILKEWLKILLLCITDNLSNKRNINDINGLSISPKKEFNIIKVWIKDDSKDHKKIIKSYEPFITLDKSIYKKHELSY</sequence>
<evidence type="ECO:0000313" key="1">
    <source>
        <dbReference type="EMBL" id="QHS99607.1"/>
    </source>
</evidence>
<dbReference type="InterPro" id="IPR023398">
    <property type="entry name" value="TIF_eIF4e-like"/>
</dbReference>
<reference evidence="1" key="1">
    <citation type="journal article" date="2020" name="Nature">
        <title>Giant virus diversity and host interactions through global metagenomics.</title>
        <authorList>
            <person name="Schulz F."/>
            <person name="Roux S."/>
            <person name="Paez-Espino D."/>
            <person name="Jungbluth S."/>
            <person name="Walsh D.A."/>
            <person name="Denef V.J."/>
            <person name="McMahon K.D."/>
            <person name="Konstantinidis K.T."/>
            <person name="Eloe-Fadrosh E.A."/>
            <person name="Kyrpides N.C."/>
            <person name="Woyke T."/>
        </authorList>
    </citation>
    <scope>NUCLEOTIDE SEQUENCE</scope>
    <source>
        <strain evidence="1">GVMAG-M-3300020187-37</strain>
    </source>
</reference>
<dbReference type="InterPro" id="IPR001040">
    <property type="entry name" value="TIF_eIF_4E"/>
</dbReference>
<dbReference type="Gene3D" id="3.30.760.10">
    <property type="entry name" value="RNA Cap, Translation Initiation Factor Eif4e"/>
    <property type="match status" value="1"/>
</dbReference>
<dbReference type="GO" id="GO:0016281">
    <property type="term" value="C:eukaryotic translation initiation factor 4F complex"/>
    <property type="evidence" value="ECO:0007669"/>
    <property type="project" value="TreeGrafter"/>
</dbReference>
<dbReference type="GO" id="GO:0003743">
    <property type="term" value="F:translation initiation factor activity"/>
    <property type="evidence" value="ECO:0007669"/>
    <property type="project" value="InterPro"/>
</dbReference>
<dbReference type="EMBL" id="MN739345">
    <property type="protein sequence ID" value="QHS99607.1"/>
    <property type="molecule type" value="Genomic_DNA"/>
</dbReference>
<dbReference type="SUPFAM" id="SSF55418">
    <property type="entry name" value="eIF4e-like"/>
    <property type="match status" value="1"/>
</dbReference>
<accession>A0A6C0C4S1</accession>
<name>A0A6C0C4S1_9ZZZZ</name>
<proteinExistence type="predicted"/>